<organism evidence="5 6">
    <name type="scientific">Proteus myxofaciens ATCC 19692</name>
    <dbReference type="NCBI Taxonomy" id="1354337"/>
    <lineage>
        <taxon>Bacteria</taxon>
        <taxon>Pseudomonadati</taxon>
        <taxon>Pseudomonadota</taxon>
        <taxon>Gammaproteobacteria</taxon>
        <taxon>Enterobacterales</taxon>
        <taxon>Morganellaceae</taxon>
        <taxon>Proteus</taxon>
    </lineage>
</organism>
<evidence type="ECO:0000313" key="6">
    <source>
        <dbReference type="Proteomes" id="UP000094023"/>
    </source>
</evidence>
<keyword evidence="1" id="KW-0805">Transcription regulation</keyword>
<evidence type="ECO:0000256" key="2">
    <source>
        <dbReference type="ARBA" id="ARBA00023125"/>
    </source>
</evidence>
<dbReference type="EMBL" id="LXEN01000097">
    <property type="protein sequence ID" value="OAT26907.1"/>
    <property type="molecule type" value="Genomic_DNA"/>
</dbReference>
<reference evidence="5 6" key="1">
    <citation type="submission" date="2016-04" db="EMBL/GenBank/DDBJ databases">
        <title>ATOL: Assembling a taxonomically balanced genome-scale reconstruction of the evolutionary history of the Enterobacteriaceae.</title>
        <authorList>
            <person name="Plunkett G.III."/>
            <person name="Neeno-Eckwall E.C."/>
            <person name="Glasner J.D."/>
            <person name="Perna N.T."/>
        </authorList>
    </citation>
    <scope>NUCLEOTIDE SEQUENCE [LARGE SCALE GENOMIC DNA]</scope>
    <source>
        <strain evidence="5 6">ATCC 19692</strain>
    </source>
</reference>
<dbReference type="SUPFAM" id="SSF46785">
    <property type="entry name" value="Winged helix' DNA-binding domain"/>
    <property type="match status" value="1"/>
</dbReference>
<dbReference type="InterPro" id="IPR036390">
    <property type="entry name" value="WH_DNA-bd_sf"/>
</dbReference>
<dbReference type="InterPro" id="IPR002577">
    <property type="entry name" value="HTH_HxlR"/>
</dbReference>
<evidence type="ECO:0000256" key="1">
    <source>
        <dbReference type="ARBA" id="ARBA00023015"/>
    </source>
</evidence>
<comment type="caution">
    <text evidence="5">The sequence shown here is derived from an EMBL/GenBank/DDBJ whole genome shotgun (WGS) entry which is preliminary data.</text>
</comment>
<dbReference type="GO" id="GO:0006355">
    <property type="term" value="P:regulation of DNA-templated transcription"/>
    <property type="evidence" value="ECO:0007669"/>
    <property type="project" value="UniProtKB-ARBA"/>
</dbReference>
<dbReference type="InterPro" id="IPR011991">
    <property type="entry name" value="ArsR-like_HTH"/>
</dbReference>
<dbReference type="PANTHER" id="PTHR33204">
    <property type="entry name" value="TRANSCRIPTIONAL REGULATOR, MARR FAMILY"/>
    <property type="match status" value="1"/>
</dbReference>
<keyword evidence="2" id="KW-0238">DNA-binding</keyword>
<keyword evidence="3" id="KW-0804">Transcription</keyword>
<dbReference type="OrthoDB" id="9807069at2"/>
<gene>
    <name evidence="5" type="ORF">M983_2012</name>
</gene>
<dbReference type="STRING" id="1354337.M983_2012"/>
<proteinExistence type="predicted"/>
<dbReference type="RefSeq" id="WP_066750008.1">
    <property type="nucleotide sequence ID" value="NZ_LXEN01000097.1"/>
</dbReference>
<dbReference type="AlphaFoldDB" id="A0A198FPL5"/>
<dbReference type="Pfam" id="PF01638">
    <property type="entry name" value="HxlR"/>
    <property type="match status" value="1"/>
</dbReference>
<feature type="domain" description="HTH hxlR-type" evidence="4">
    <location>
        <begin position="8"/>
        <end position="106"/>
    </location>
</feature>
<keyword evidence="6" id="KW-1185">Reference proteome</keyword>
<dbReference type="InterPro" id="IPR036388">
    <property type="entry name" value="WH-like_DNA-bd_sf"/>
</dbReference>
<dbReference type="Gene3D" id="1.10.10.10">
    <property type="entry name" value="Winged helix-like DNA-binding domain superfamily/Winged helix DNA-binding domain"/>
    <property type="match status" value="1"/>
</dbReference>
<evidence type="ECO:0000256" key="3">
    <source>
        <dbReference type="ARBA" id="ARBA00023163"/>
    </source>
</evidence>
<sequence>MKDNISGCPVEESMRLLGGRWRLLIAYYLLRGPKRFSELRKYMPAISQRMLTLDLRALEKAGFVKRKVYPTSPIKVEYSLTDDGLRLKELIEIMSDFGEWLIQRQQ</sequence>
<dbReference type="PATRIC" id="fig|1354337.4.peg.2061"/>
<dbReference type="CDD" id="cd00090">
    <property type="entry name" value="HTH_ARSR"/>
    <property type="match status" value="1"/>
</dbReference>
<dbReference type="PROSITE" id="PS51118">
    <property type="entry name" value="HTH_HXLR"/>
    <property type="match status" value="1"/>
</dbReference>
<protein>
    <submittedName>
        <fullName evidence="5">HxlR family transcriptional regulator</fullName>
    </submittedName>
</protein>
<dbReference type="Proteomes" id="UP000094023">
    <property type="component" value="Unassembled WGS sequence"/>
</dbReference>
<evidence type="ECO:0000313" key="5">
    <source>
        <dbReference type="EMBL" id="OAT26907.1"/>
    </source>
</evidence>
<name>A0A198FPL5_9GAMM</name>
<dbReference type="GO" id="GO:0003677">
    <property type="term" value="F:DNA binding"/>
    <property type="evidence" value="ECO:0007669"/>
    <property type="project" value="UniProtKB-KW"/>
</dbReference>
<accession>A0A198FPL5</accession>
<evidence type="ECO:0000259" key="4">
    <source>
        <dbReference type="PROSITE" id="PS51118"/>
    </source>
</evidence>